<feature type="region of interest" description="Disordered" evidence="1">
    <location>
        <begin position="175"/>
        <end position="242"/>
    </location>
</feature>
<dbReference type="Proteomes" id="UP000316096">
    <property type="component" value="Unassembled WGS sequence"/>
</dbReference>
<evidence type="ECO:0000313" key="2">
    <source>
        <dbReference type="EMBL" id="TQL95300.1"/>
    </source>
</evidence>
<dbReference type="AlphaFoldDB" id="A0A543CE74"/>
<evidence type="ECO:0000313" key="3">
    <source>
        <dbReference type="Proteomes" id="UP000316096"/>
    </source>
</evidence>
<sequence length="242" mass="25452">MRLEFHHGYGQLRPARLASAARAAAEERPLSVVHPRPARMPDTDHDGTYRASSEAIGGDHRAIAQAFAVTRARHGTVGRVDDLVVDRPEWPSGASALDLRLDPMPRAVRRDRTARLVDTRDAGVAIDLAVSTVVTYPSPCRALTRTSPSSLLRERFIALAIPHGLAVRCRWHSGLSKPPAQAPSARCKADQRPGVSTGAAAGRTGVVRRPGMASAPTAPASDSAPLTAIAGANPSVKAAGPA</sequence>
<keyword evidence="3" id="KW-1185">Reference proteome</keyword>
<dbReference type="EMBL" id="VFOZ01000001">
    <property type="protein sequence ID" value="TQL95300.1"/>
    <property type="molecule type" value="Genomic_DNA"/>
</dbReference>
<accession>A0A543CE74</accession>
<reference evidence="2 3" key="1">
    <citation type="submission" date="2019-06" db="EMBL/GenBank/DDBJ databases">
        <title>Sequencing the genomes of 1000 actinobacteria strains.</title>
        <authorList>
            <person name="Klenk H.-P."/>
        </authorList>
    </citation>
    <scope>NUCLEOTIDE SEQUENCE [LARGE SCALE GENOMIC DNA]</scope>
    <source>
        <strain evidence="2 3">DSM 102200</strain>
    </source>
</reference>
<gene>
    <name evidence="2" type="ORF">FB559_0801</name>
</gene>
<protein>
    <submittedName>
        <fullName evidence="2">Uncharacterized protein</fullName>
    </submittedName>
</protein>
<evidence type="ECO:0000256" key="1">
    <source>
        <dbReference type="SAM" id="MobiDB-lite"/>
    </source>
</evidence>
<feature type="region of interest" description="Disordered" evidence="1">
    <location>
        <begin position="26"/>
        <end position="47"/>
    </location>
</feature>
<name>A0A543CE74_9ACTN</name>
<comment type="caution">
    <text evidence="2">The sequence shown here is derived from an EMBL/GenBank/DDBJ whole genome shotgun (WGS) entry which is preliminary data.</text>
</comment>
<feature type="compositionally biased region" description="Low complexity" evidence="1">
    <location>
        <begin position="213"/>
        <end position="228"/>
    </location>
</feature>
<proteinExistence type="predicted"/>
<organism evidence="2 3">
    <name type="scientific">Actinoallomurus bryophytorum</name>
    <dbReference type="NCBI Taxonomy" id="1490222"/>
    <lineage>
        <taxon>Bacteria</taxon>
        <taxon>Bacillati</taxon>
        <taxon>Actinomycetota</taxon>
        <taxon>Actinomycetes</taxon>
        <taxon>Streptosporangiales</taxon>
        <taxon>Thermomonosporaceae</taxon>
        <taxon>Actinoallomurus</taxon>
    </lineage>
</organism>